<dbReference type="SUPFAM" id="SSF75304">
    <property type="entry name" value="Amidase signature (AS) enzymes"/>
    <property type="match status" value="1"/>
</dbReference>
<dbReference type="AlphaFoldDB" id="A0A212JQL0"/>
<organism evidence="2">
    <name type="scientific">uncultured Alphaproteobacteria bacterium</name>
    <dbReference type="NCBI Taxonomy" id="91750"/>
    <lineage>
        <taxon>Bacteria</taxon>
        <taxon>Pseudomonadati</taxon>
        <taxon>Pseudomonadota</taxon>
        <taxon>Alphaproteobacteria</taxon>
        <taxon>environmental samples</taxon>
    </lineage>
</organism>
<accession>A0A212JQL0</accession>
<dbReference type="InterPro" id="IPR020556">
    <property type="entry name" value="Amidase_CS"/>
</dbReference>
<dbReference type="InterPro" id="IPR000120">
    <property type="entry name" value="Amidase"/>
</dbReference>
<evidence type="ECO:0000313" key="2">
    <source>
        <dbReference type="EMBL" id="SBW01764.1"/>
    </source>
</evidence>
<evidence type="ECO:0000259" key="1">
    <source>
        <dbReference type="Pfam" id="PF01425"/>
    </source>
</evidence>
<dbReference type="NCBIfam" id="NF005460">
    <property type="entry name" value="PRK07056.1"/>
    <property type="match status" value="1"/>
</dbReference>
<gene>
    <name evidence="2" type="primary">gatA</name>
    <name evidence="2" type="ORF">KL86APRO_11485</name>
</gene>
<feature type="domain" description="Amidase" evidence="1">
    <location>
        <begin position="24"/>
        <end position="432"/>
    </location>
</feature>
<protein>
    <submittedName>
        <fullName evidence="2">Glutamyl-tRNA(Gln) amidotransferase subunit A</fullName>
    </submittedName>
</protein>
<dbReference type="Pfam" id="PF01425">
    <property type="entry name" value="Amidase"/>
    <property type="match status" value="1"/>
</dbReference>
<reference evidence="2" key="1">
    <citation type="submission" date="2016-04" db="EMBL/GenBank/DDBJ databases">
        <authorList>
            <person name="Evans L.H."/>
            <person name="Alamgir A."/>
            <person name="Owens N."/>
            <person name="Weber N.D."/>
            <person name="Virtaneva K."/>
            <person name="Barbian K."/>
            <person name="Babar A."/>
            <person name="Rosenke K."/>
        </authorList>
    </citation>
    <scope>NUCLEOTIDE SEQUENCE</scope>
    <source>
        <strain evidence="2">86</strain>
    </source>
</reference>
<proteinExistence type="predicted"/>
<dbReference type="InterPro" id="IPR023631">
    <property type="entry name" value="Amidase_dom"/>
</dbReference>
<dbReference type="PANTHER" id="PTHR11895">
    <property type="entry name" value="TRANSAMIDASE"/>
    <property type="match status" value="1"/>
</dbReference>
<sequence length="453" mass="46714">MFVDLRPFFQLRHHVAERGAVSLVGAALDRALSPAGATVFTNVFAHAARAEAEAVDRRHAAGVRIGPLAGIPVSVKDLFDVAGQVTRAGSTVLADGAPAEHDAPAIARLRAAGAVIVGHTNMTEFAFSGLGLNPHFGTPANPWDKDRIPGGSSSGAAVSVALGMAAAAIGTDTGGSVRIPAAFCGLAGFKPSAARTDTRGTVPLSKSLDTVGPIAHGITDCALLDAFLAGGDQPHLETAGIAGLRFAVPQTYVLDDLDSEVAHAFDRALAALSAAGVRLVEVPFAEWAKLPDLLAGGGLVAAESYAWHRRRLEAAADRYDPRVRVRIERGRAMSAADYVDLLELRAARIRETQAAFAPFDAVVMPTVACVAPKIADLADDDAYTRANLRALRNTTVANLLDLPAATLPIQTPGNLPVGLSLVGATGGDRRLLDVAAGVEVALCAAGLGRALAQ</sequence>
<dbReference type="InterPro" id="IPR036928">
    <property type="entry name" value="AS_sf"/>
</dbReference>
<keyword evidence="2" id="KW-0808">Transferase</keyword>
<dbReference type="PROSITE" id="PS00571">
    <property type="entry name" value="AMIDASES"/>
    <property type="match status" value="1"/>
</dbReference>
<dbReference type="Gene3D" id="3.90.1300.10">
    <property type="entry name" value="Amidase signature (AS) domain"/>
    <property type="match status" value="1"/>
</dbReference>
<name>A0A212JQL0_9PROT</name>
<dbReference type="GO" id="GO:0016740">
    <property type="term" value="F:transferase activity"/>
    <property type="evidence" value="ECO:0007669"/>
    <property type="project" value="UniProtKB-KW"/>
</dbReference>
<dbReference type="PANTHER" id="PTHR11895:SF176">
    <property type="entry name" value="AMIDASE AMID-RELATED"/>
    <property type="match status" value="1"/>
</dbReference>
<dbReference type="EMBL" id="FLUO01000001">
    <property type="protein sequence ID" value="SBW01764.1"/>
    <property type="molecule type" value="Genomic_DNA"/>
</dbReference>